<keyword evidence="11" id="KW-1185">Reference proteome</keyword>
<dbReference type="PANTHER" id="PTHR43357:SF4">
    <property type="entry name" value="INNER MEMBRANE ABC TRANSPORTER PERMEASE PROTEIN YDCV"/>
    <property type="match status" value="1"/>
</dbReference>
<feature type="transmembrane region" description="Helical" evidence="8">
    <location>
        <begin position="12"/>
        <end position="34"/>
    </location>
</feature>
<keyword evidence="6 8" id="KW-1133">Transmembrane helix</keyword>
<keyword evidence="5 8" id="KW-0812">Transmembrane</keyword>
<evidence type="ECO:0000259" key="9">
    <source>
        <dbReference type="PROSITE" id="PS50928"/>
    </source>
</evidence>
<evidence type="ECO:0000256" key="1">
    <source>
        <dbReference type="ARBA" id="ARBA00004429"/>
    </source>
</evidence>
<comment type="caution">
    <text evidence="10">The sequence shown here is derived from an EMBL/GenBank/DDBJ whole genome shotgun (WGS) entry which is preliminary data.</text>
</comment>
<feature type="transmembrane region" description="Helical" evidence="8">
    <location>
        <begin position="100"/>
        <end position="122"/>
    </location>
</feature>
<dbReference type="InterPro" id="IPR035906">
    <property type="entry name" value="MetI-like_sf"/>
</dbReference>
<evidence type="ECO:0000256" key="6">
    <source>
        <dbReference type="ARBA" id="ARBA00022989"/>
    </source>
</evidence>
<dbReference type="Pfam" id="PF00528">
    <property type="entry name" value="BPD_transp_1"/>
    <property type="match status" value="1"/>
</dbReference>
<dbReference type="CDD" id="cd06261">
    <property type="entry name" value="TM_PBP2"/>
    <property type="match status" value="1"/>
</dbReference>
<dbReference type="PROSITE" id="PS50928">
    <property type="entry name" value="ABC_TM1"/>
    <property type="match status" value="1"/>
</dbReference>
<gene>
    <name evidence="10" type="ORF">Q9295_15370</name>
</gene>
<evidence type="ECO:0000256" key="2">
    <source>
        <dbReference type="ARBA" id="ARBA00022448"/>
    </source>
</evidence>
<dbReference type="InterPro" id="IPR000515">
    <property type="entry name" value="MetI-like"/>
</dbReference>
<feature type="transmembrane region" description="Helical" evidence="8">
    <location>
        <begin position="236"/>
        <end position="260"/>
    </location>
</feature>
<dbReference type="Gene3D" id="1.10.3720.10">
    <property type="entry name" value="MetI-like"/>
    <property type="match status" value="1"/>
</dbReference>
<keyword evidence="3" id="KW-1003">Cell membrane</keyword>
<evidence type="ECO:0000256" key="3">
    <source>
        <dbReference type="ARBA" id="ARBA00022475"/>
    </source>
</evidence>
<feature type="transmembrane region" description="Helical" evidence="8">
    <location>
        <begin position="134"/>
        <end position="153"/>
    </location>
</feature>
<organism evidence="10 11">
    <name type="scientific">Pseudogemmobacter lacusdianii</name>
    <dbReference type="NCBI Taxonomy" id="3069608"/>
    <lineage>
        <taxon>Bacteria</taxon>
        <taxon>Pseudomonadati</taxon>
        <taxon>Pseudomonadota</taxon>
        <taxon>Alphaproteobacteria</taxon>
        <taxon>Rhodobacterales</taxon>
        <taxon>Paracoccaceae</taxon>
        <taxon>Pseudogemmobacter</taxon>
    </lineage>
</organism>
<feature type="transmembrane region" description="Helical" evidence="8">
    <location>
        <begin position="191"/>
        <end position="215"/>
    </location>
</feature>
<proteinExistence type="inferred from homology"/>
<keyword evidence="4" id="KW-0997">Cell inner membrane</keyword>
<comment type="similarity">
    <text evidence="8">Belongs to the binding-protein-dependent transport system permease family.</text>
</comment>
<dbReference type="Proteomes" id="UP001239680">
    <property type="component" value="Unassembled WGS sequence"/>
</dbReference>
<dbReference type="EMBL" id="JAVDBT010000016">
    <property type="protein sequence ID" value="MDQ2067756.1"/>
    <property type="molecule type" value="Genomic_DNA"/>
</dbReference>
<dbReference type="PANTHER" id="PTHR43357">
    <property type="entry name" value="INNER MEMBRANE ABC TRANSPORTER PERMEASE PROTEIN YDCV"/>
    <property type="match status" value="1"/>
</dbReference>
<comment type="subcellular location">
    <subcellularLocation>
        <location evidence="1">Cell inner membrane</location>
        <topology evidence="1">Multi-pass membrane protein</topology>
    </subcellularLocation>
    <subcellularLocation>
        <location evidence="8">Cell membrane</location>
        <topology evidence="8">Multi-pass membrane protein</topology>
    </subcellularLocation>
</comment>
<evidence type="ECO:0000256" key="5">
    <source>
        <dbReference type="ARBA" id="ARBA00022692"/>
    </source>
</evidence>
<evidence type="ECO:0000313" key="11">
    <source>
        <dbReference type="Proteomes" id="UP001239680"/>
    </source>
</evidence>
<evidence type="ECO:0000256" key="4">
    <source>
        <dbReference type="ARBA" id="ARBA00022519"/>
    </source>
</evidence>
<evidence type="ECO:0000256" key="8">
    <source>
        <dbReference type="RuleBase" id="RU363032"/>
    </source>
</evidence>
<sequence length="275" mass="29362">MAVKSSVLPGRILLAFVAAYILLPVAATLLYSLATVWRSEMLPEGYTLSHWAKSFIDQRFVSVLLRTLGLAVVVSFVTLALLLPAVWWQRVRNPKIGIALQMLAAVPFALPTLIIGLGLLTLTGDYLPQAQGTVWLLGLGHVALAFPFAYWALDNAMAAANVRALSEAASTCGASPFATLIRVILPNVGPGIAMAGIMAFGTSFNELVLTQLLVGSRYETVQLYALNMLKGADADYNLLAVMTVINFTITLVLSIAMVSLNGRTANASLPKKAKS</sequence>
<reference evidence="10 11" key="1">
    <citation type="submission" date="2023-08" db="EMBL/GenBank/DDBJ databases">
        <title>Characterization of two Paracoccaceae strains isolated from Phycosphere and proposal of Xinfangfangia lacusdiani sp. nov.</title>
        <authorList>
            <person name="Deng Y."/>
            <person name="Zhang Y.Q."/>
        </authorList>
    </citation>
    <scope>NUCLEOTIDE SEQUENCE [LARGE SCALE GENOMIC DNA]</scope>
    <source>
        <strain evidence="10 11">CPCC 101601</strain>
    </source>
</reference>
<evidence type="ECO:0000313" key="10">
    <source>
        <dbReference type="EMBL" id="MDQ2067756.1"/>
    </source>
</evidence>
<protein>
    <submittedName>
        <fullName evidence="10">ABC transporter permease subunit</fullName>
    </submittedName>
</protein>
<dbReference type="SUPFAM" id="SSF161098">
    <property type="entry name" value="MetI-like"/>
    <property type="match status" value="1"/>
</dbReference>
<keyword evidence="7 8" id="KW-0472">Membrane</keyword>
<feature type="transmembrane region" description="Helical" evidence="8">
    <location>
        <begin position="63"/>
        <end position="88"/>
    </location>
</feature>
<dbReference type="RefSeq" id="WP_306681465.1">
    <property type="nucleotide sequence ID" value="NZ_JAVDBT010000016.1"/>
</dbReference>
<feature type="domain" description="ABC transmembrane type-1" evidence="9">
    <location>
        <begin position="64"/>
        <end position="257"/>
    </location>
</feature>
<name>A0ABU0W165_9RHOB</name>
<accession>A0ABU0W165</accession>
<evidence type="ECO:0000256" key="7">
    <source>
        <dbReference type="ARBA" id="ARBA00023136"/>
    </source>
</evidence>
<keyword evidence="2 8" id="KW-0813">Transport</keyword>